<dbReference type="PANTHER" id="PTHR33734:SF22">
    <property type="entry name" value="MEMBRANE-BOUND LYTIC MUREIN TRANSGLYCOSYLASE D"/>
    <property type="match status" value="1"/>
</dbReference>
<feature type="compositionally biased region" description="Low complexity" evidence="5">
    <location>
        <begin position="702"/>
        <end position="721"/>
    </location>
</feature>
<dbReference type="EMBL" id="JBGQQK010000004">
    <property type="protein sequence ID" value="MFL2102090.1"/>
    <property type="molecule type" value="Genomic_DNA"/>
</dbReference>
<dbReference type="Pfam" id="PF01476">
    <property type="entry name" value="LysM"/>
    <property type="match status" value="10"/>
</dbReference>
<dbReference type="InterPro" id="IPR018392">
    <property type="entry name" value="LysM"/>
</dbReference>
<dbReference type="SUPFAM" id="SSF54106">
    <property type="entry name" value="LysM domain"/>
    <property type="match status" value="10"/>
</dbReference>
<feature type="compositionally biased region" description="Basic and acidic residues" evidence="5">
    <location>
        <begin position="248"/>
        <end position="260"/>
    </location>
</feature>
<evidence type="ECO:0000259" key="6">
    <source>
        <dbReference type="PROSITE" id="PS51782"/>
    </source>
</evidence>
<feature type="compositionally biased region" description="Low complexity" evidence="5">
    <location>
        <begin position="81"/>
        <end position="91"/>
    </location>
</feature>
<feature type="compositionally biased region" description="Basic and acidic residues" evidence="5">
    <location>
        <begin position="293"/>
        <end position="329"/>
    </location>
</feature>
<sequence length="1158" mass="125932">MKKRKDRLELYKKNNRKRSLKITMSSSVLAGMVAISAFTEAVQAEEVDLNKEEIQDLYNQYNELQTTVNDGEISENKSLDETTTVEDTTNTENEELEFIKTQLISMIRLAGGESLLEQLDVENLSSNDLNTVFEALLTYQMEQKEDAEAIESESLQNEIVDQTPDEVSVNIDEENVIEKQEENLNLTQDNNDTTHTDEITEATQVEENQVEENQVEEKETADTSEAANQTELESDQDKLDEQSNQELDSDKPSLEDDQKLQADQAPEVVNESTEGTESETEEKEVVPVENTESETKPVVKPETKLEPKPVTKTKTETKTPAKTETKTETKAVIHTVRSGDTLNKIAKQYNTTVANIVSLNKLSNPNYIKVGQKLAINKAAGSSVPTVGTGNLNQTKTTNEFINQISSYAQKVAKENGIYASIMIAQASLESGYGKSQLASPPNHNLFGIKGNYNGNSVAMKTKEYYKSTGWITITDYFKKYPSYAESLQDNARLIRNGTSWNNGYYSGAWIENANSYKDASAWLQGRYATDPTYASKLNRIIEQYGLTRFDSNGNGGSGVGSTDPATPTKPVTSPSTGNNNNGSNSGNVYVIVRGDTLTSIARRNGTTVAAIKSANNLKSDLIFVNQKLTIPGKNSTSPSKEETNKNPENNQNSSNTTYSIKSGDTLTSIARRFNTTVSAIKKANNLKSDLIFVNQKLSVKSQSTGGSSNSGSGNQTDDNSQGSVTNSSYSVVSGDTLTSIARRFKTSITAIKSANNLKSDLIFVGQKLLVSGKTNEPTNSNKDQSQTSSTSYTVSSGDTLSSIARKYKTTVSAIKASNNLKSDLILINQKLTINSKVSTGSNSNSGTTNQNQSTTTSAYTVVSGDTLSGIARRYNTTVAKIKSSNNLKSDLIFVNQKLVINGKTSTKSETVEQNKTDSNEAPVGSYKVVAGDTLSALARRFNTTVAKITRDNKLSSDMIYVGQTLLLAGQKETNNTKEVNTKEETNSINVVSGDTLSGIARKYNTTVAKLKAANNLSSDLIYVGQKLSVTSTSSTKTTTTVKDQAKQSNSNLGLSNYVVSSGDSLYKIALDNNTTVAKLKDWNELSNDTIYIGQKLVIKEGSNTTSSDKPSSSGTYQVKNGDTLSGIALKLNTTVQSLKEKNNLSTDLIFIEQTLTV</sequence>
<evidence type="ECO:0000256" key="3">
    <source>
        <dbReference type="ARBA" id="ARBA00022638"/>
    </source>
</evidence>
<feature type="compositionally biased region" description="Low complexity" evidence="5">
    <location>
        <begin position="786"/>
        <end position="797"/>
    </location>
</feature>
<organism evidence="7 8">
    <name type="scientific">Marinilactibacillus psychrotolerans</name>
    <dbReference type="NCBI Taxonomy" id="191770"/>
    <lineage>
        <taxon>Bacteria</taxon>
        <taxon>Bacillati</taxon>
        <taxon>Bacillota</taxon>
        <taxon>Bacilli</taxon>
        <taxon>Lactobacillales</taxon>
        <taxon>Carnobacteriaceae</taxon>
        <taxon>Marinilactibacillus</taxon>
    </lineage>
</organism>
<feature type="domain" description="LysM" evidence="6">
    <location>
        <begin position="925"/>
        <end position="968"/>
    </location>
</feature>
<evidence type="ECO:0000256" key="5">
    <source>
        <dbReference type="SAM" id="MobiDB-lite"/>
    </source>
</evidence>
<feature type="domain" description="LysM" evidence="6">
    <location>
        <begin position="858"/>
        <end position="901"/>
    </location>
</feature>
<feature type="domain" description="LysM" evidence="6">
    <location>
        <begin position="588"/>
        <end position="631"/>
    </location>
</feature>
<feature type="domain" description="LysM" evidence="6">
    <location>
        <begin position="728"/>
        <end position="771"/>
    </location>
</feature>
<keyword evidence="3" id="KW-0081">Bacteriolytic enzyme</keyword>
<dbReference type="Proteomes" id="UP001625374">
    <property type="component" value="Unassembled WGS sequence"/>
</dbReference>
<dbReference type="Pfam" id="PF01832">
    <property type="entry name" value="Glucosaminidase"/>
    <property type="match status" value="1"/>
</dbReference>
<feature type="compositionally biased region" description="Low complexity" evidence="5">
    <location>
        <begin position="647"/>
        <end position="658"/>
    </location>
</feature>
<feature type="region of interest" description="Disordered" evidence="5">
    <location>
        <begin position="201"/>
        <end position="329"/>
    </location>
</feature>
<dbReference type="InterPro" id="IPR036779">
    <property type="entry name" value="LysM_dom_sf"/>
</dbReference>
<evidence type="ECO:0000256" key="2">
    <source>
        <dbReference type="ARBA" id="ARBA00022529"/>
    </source>
</evidence>
<feature type="domain" description="LysM" evidence="6">
    <location>
        <begin position="987"/>
        <end position="1030"/>
    </location>
</feature>
<dbReference type="CDD" id="cd00118">
    <property type="entry name" value="LysM"/>
    <property type="match status" value="10"/>
</dbReference>
<keyword evidence="8" id="KW-1185">Reference proteome</keyword>
<dbReference type="SMART" id="SM00047">
    <property type="entry name" value="LYZ2"/>
    <property type="match status" value="1"/>
</dbReference>
<keyword evidence="2" id="KW-0929">Antimicrobial</keyword>
<dbReference type="PANTHER" id="PTHR33734">
    <property type="entry name" value="LYSM DOMAIN-CONTAINING GPI-ANCHORED PROTEIN 2"/>
    <property type="match status" value="1"/>
</dbReference>
<protein>
    <recommendedName>
        <fullName evidence="4">Peptidoglycan hydrolase</fullName>
    </recommendedName>
</protein>
<dbReference type="RefSeq" id="WP_407140121.1">
    <property type="nucleotide sequence ID" value="NZ_JBGQQI010000003.1"/>
</dbReference>
<gene>
    <name evidence="7" type="ORF">ACEN37_02375</name>
</gene>
<dbReference type="Gene3D" id="4.10.80.30">
    <property type="entry name" value="DNA polymerase, domain 6"/>
    <property type="match status" value="1"/>
</dbReference>
<evidence type="ECO:0000313" key="8">
    <source>
        <dbReference type="Proteomes" id="UP001625374"/>
    </source>
</evidence>
<dbReference type="InterPro" id="IPR002901">
    <property type="entry name" value="MGlyc_endo_b_GlcNAc-like_dom"/>
</dbReference>
<dbReference type="Gene3D" id="3.10.350.10">
    <property type="entry name" value="LysM domain"/>
    <property type="match status" value="10"/>
</dbReference>
<feature type="domain" description="LysM" evidence="6">
    <location>
        <begin position="1056"/>
        <end position="1099"/>
    </location>
</feature>
<dbReference type="Gene3D" id="1.10.530.10">
    <property type="match status" value="1"/>
</dbReference>
<proteinExistence type="inferred from homology"/>
<dbReference type="PROSITE" id="PS51782">
    <property type="entry name" value="LYSM"/>
    <property type="match status" value="10"/>
</dbReference>
<evidence type="ECO:0000256" key="4">
    <source>
        <dbReference type="ARBA" id="ARBA00032108"/>
    </source>
</evidence>
<feature type="domain" description="LysM" evidence="6">
    <location>
        <begin position="1115"/>
        <end position="1158"/>
    </location>
</feature>
<feature type="region of interest" description="Disordered" evidence="5">
    <location>
        <begin position="552"/>
        <end position="588"/>
    </location>
</feature>
<feature type="compositionally biased region" description="Polar residues" evidence="5">
    <location>
        <begin position="774"/>
        <end position="785"/>
    </location>
</feature>
<feature type="compositionally biased region" description="Low complexity" evidence="5">
    <location>
        <begin position="571"/>
        <end position="588"/>
    </location>
</feature>
<comment type="caution">
    <text evidence="7">The sequence shown here is derived from an EMBL/GenBank/DDBJ whole genome shotgun (WGS) entry which is preliminary data.</text>
</comment>
<evidence type="ECO:0000256" key="1">
    <source>
        <dbReference type="ARBA" id="ARBA00010266"/>
    </source>
</evidence>
<name>A0ABW8UHH6_9LACT</name>
<feature type="domain" description="LysM" evidence="6">
    <location>
        <begin position="332"/>
        <end position="376"/>
    </location>
</feature>
<reference evidence="7 8" key="1">
    <citation type="submission" date="2024-08" db="EMBL/GenBank/DDBJ databases">
        <authorList>
            <person name="Arias E."/>
        </authorList>
    </citation>
    <scope>NUCLEOTIDE SEQUENCE [LARGE SCALE GENOMIC DNA]</scope>
    <source>
        <strain evidence="7 8">FAM 24106</strain>
    </source>
</reference>
<feature type="domain" description="LysM" evidence="6">
    <location>
        <begin position="791"/>
        <end position="834"/>
    </location>
</feature>
<feature type="region of interest" description="Disordered" evidence="5">
    <location>
        <begin position="631"/>
        <end position="662"/>
    </location>
</feature>
<feature type="region of interest" description="Disordered" evidence="5">
    <location>
        <begin position="702"/>
        <end position="729"/>
    </location>
</feature>
<accession>A0ABW8UHH6</accession>
<feature type="region of interest" description="Disordered" evidence="5">
    <location>
        <begin position="774"/>
        <end position="797"/>
    </location>
</feature>
<feature type="region of interest" description="Disordered" evidence="5">
    <location>
        <begin position="72"/>
        <end position="92"/>
    </location>
</feature>
<dbReference type="SMART" id="SM00257">
    <property type="entry name" value="LysM"/>
    <property type="match status" value="10"/>
</dbReference>
<evidence type="ECO:0000313" key="7">
    <source>
        <dbReference type="EMBL" id="MFL2102090.1"/>
    </source>
</evidence>
<dbReference type="PRINTS" id="PR01002">
    <property type="entry name" value="FLGFLGJ"/>
</dbReference>
<comment type="similarity">
    <text evidence="1">Belongs to the glycosyl hydrolase 73 family.</text>
</comment>
<feature type="domain" description="LysM" evidence="6">
    <location>
        <begin position="657"/>
        <end position="700"/>
    </location>
</feature>